<dbReference type="InterPro" id="IPR052748">
    <property type="entry name" value="ISR_Activator"/>
</dbReference>
<dbReference type="InterPro" id="IPR007730">
    <property type="entry name" value="SPOR-like_dom"/>
</dbReference>
<accession>A0A397NN41</accession>
<name>A0A397NN41_9SPHN</name>
<feature type="domain" description="SPOR" evidence="3">
    <location>
        <begin position="275"/>
        <end position="354"/>
    </location>
</feature>
<dbReference type="PANTHER" id="PTHR45011">
    <property type="entry name" value="DAP3-BINDING CELL DEATH ENHANCER 1"/>
    <property type="match status" value="1"/>
</dbReference>
<dbReference type="Gene3D" id="3.30.70.1070">
    <property type="entry name" value="Sporulation related repeat"/>
    <property type="match status" value="1"/>
</dbReference>
<dbReference type="Pfam" id="PF05036">
    <property type="entry name" value="SPOR"/>
    <property type="match status" value="1"/>
</dbReference>
<evidence type="ECO:0000259" key="3">
    <source>
        <dbReference type="PROSITE" id="PS51724"/>
    </source>
</evidence>
<dbReference type="SUPFAM" id="SSF81901">
    <property type="entry name" value="HCP-like"/>
    <property type="match status" value="1"/>
</dbReference>
<comment type="caution">
    <text evidence="4">The sequence shown here is derived from an EMBL/GenBank/DDBJ whole genome shotgun (WGS) entry which is preliminary data.</text>
</comment>
<feature type="signal peptide" evidence="2">
    <location>
        <begin position="1"/>
        <end position="18"/>
    </location>
</feature>
<dbReference type="AlphaFoldDB" id="A0A397NN41"/>
<feature type="chain" id="PRO_5017319262" evidence="2">
    <location>
        <begin position="19"/>
        <end position="354"/>
    </location>
</feature>
<dbReference type="SMART" id="SM00671">
    <property type="entry name" value="SEL1"/>
    <property type="match status" value="2"/>
</dbReference>
<dbReference type="OrthoDB" id="112232at2"/>
<dbReference type="PROSITE" id="PS51724">
    <property type="entry name" value="SPOR"/>
    <property type="match status" value="1"/>
</dbReference>
<evidence type="ECO:0000313" key="4">
    <source>
        <dbReference type="EMBL" id="RIA36667.1"/>
    </source>
</evidence>
<evidence type="ECO:0000313" key="5">
    <source>
        <dbReference type="Proteomes" id="UP000266568"/>
    </source>
</evidence>
<dbReference type="GO" id="GO:0042834">
    <property type="term" value="F:peptidoglycan binding"/>
    <property type="evidence" value="ECO:0007669"/>
    <property type="project" value="InterPro"/>
</dbReference>
<dbReference type="RefSeq" id="WP_119037384.1">
    <property type="nucleotide sequence ID" value="NZ_QXDC01000005.1"/>
</dbReference>
<dbReference type="EMBL" id="QXDC01000005">
    <property type="protein sequence ID" value="RIA36667.1"/>
    <property type="molecule type" value="Genomic_DNA"/>
</dbReference>
<organism evidence="4 5">
    <name type="scientific">Hephaestia caeni</name>
    <dbReference type="NCBI Taxonomy" id="645617"/>
    <lineage>
        <taxon>Bacteria</taxon>
        <taxon>Pseudomonadati</taxon>
        <taxon>Pseudomonadota</taxon>
        <taxon>Alphaproteobacteria</taxon>
        <taxon>Sphingomonadales</taxon>
        <taxon>Sphingomonadaceae</taxon>
        <taxon>Hephaestia</taxon>
    </lineage>
</organism>
<protein>
    <submittedName>
        <fullName evidence="4">Sel1 repeat-containing protein</fullName>
    </submittedName>
</protein>
<keyword evidence="5" id="KW-1185">Reference proteome</keyword>
<evidence type="ECO:0000256" key="2">
    <source>
        <dbReference type="SAM" id="SignalP"/>
    </source>
</evidence>
<dbReference type="Proteomes" id="UP000266568">
    <property type="component" value="Unassembled WGS sequence"/>
</dbReference>
<dbReference type="InterPro" id="IPR036680">
    <property type="entry name" value="SPOR-like_sf"/>
</dbReference>
<reference evidence="4 5" key="1">
    <citation type="submission" date="2018-08" db="EMBL/GenBank/DDBJ databases">
        <title>Genomic Encyclopedia of Type Strains, Phase IV (KMG-IV): sequencing the most valuable type-strain genomes for metagenomic binning, comparative biology and taxonomic classification.</title>
        <authorList>
            <person name="Goeker M."/>
        </authorList>
    </citation>
    <scope>NUCLEOTIDE SEQUENCE [LARGE SCALE GENOMIC DNA]</scope>
    <source>
        <strain evidence="4 5">DSM 25527</strain>
    </source>
</reference>
<dbReference type="InterPro" id="IPR011990">
    <property type="entry name" value="TPR-like_helical_dom_sf"/>
</dbReference>
<feature type="region of interest" description="Disordered" evidence="1">
    <location>
        <begin position="197"/>
        <end position="274"/>
    </location>
</feature>
<dbReference type="Gene3D" id="1.25.40.10">
    <property type="entry name" value="Tetratricopeptide repeat domain"/>
    <property type="match status" value="1"/>
</dbReference>
<dbReference type="Pfam" id="PF08238">
    <property type="entry name" value="Sel1"/>
    <property type="match status" value="3"/>
</dbReference>
<dbReference type="PANTHER" id="PTHR45011:SF1">
    <property type="entry name" value="DAP3-BINDING CELL DEATH ENHANCER 1"/>
    <property type="match status" value="1"/>
</dbReference>
<dbReference type="SUPFAM" id="SSF110997">
    <property type="entry name" value="Sporulation related repeat"/>
    <property type="match status" value="1"/>
</dbReference>
<dbReference type="InterPro" id="IPR006597">
    <property type="entry name" value="Sel1-like"/>
</dbReference>
<evidence type="ECO:0000256" key="1">
    <source>
        <dbReference type="SAM" id="MobiDB-lite"/>
    </source>
</evidence>
<keyword evidence="2" id="KW-0732">Signal</keyword>
<proteinExistence type="predicted"/>
<sequence length="354" mass="37355">MTRLLAPAFAGIAGVVLAAAAPQTAPTANPVKAGVDAWSRGDDAAAVKAWRDPAEHGDADAQFNLGQAYKLGRGVAANPAEAEKWYRKAAEQGHYQAEENYGLTLFQNGKRAEAAPWLEKAAMRGAPRAQLVYGTMLFNGDGGQTRDWVRAYALLTRASGSGLSQASETLAKMDEYIPKDQRQKGLELARQYQVQAQRPALPPEVLASSNTKPPIRTVALPPSTATATTTAPQPGAPYPVPGRTASAPVPSTPAPVATPQPTPAPARPATVQPLPRPEGKWRIQLGAFSNEANARRLWGRLQPRVSTLGNRQSYFVKAGSVVRLQAGPFASSGEAASACASVKAKGNDCLPVRP</sequence>
<feature type="compositionally biased region" description="Pro residues" evidence="1">
    <location>
        <begin position="250"/>
        <end position="266"/>
    </location>
</feature>
<feature type="compositionally biased region" description="Low complexity" evidence="1">
    <location>
        <begin position="217"/>
        <end position="233"/>
    </location>
</feature>
<gene>
    <name evidence="4" type="ORF">DFR49_3951</name>
</gene>